<accession>A0AAE0EHW2</accession>
<dbReference type="InterPro" id="IPR036322">
    <property type="entry name" value="WD40_repeat_dom_sf"/>
</dbReference>
<evidence type="ECO:0000313" key="2">
    <source>
        <dbReference type="Proteomes" id="UP001281410"/>
    </source>
</evidence>
<keyword evidence="2" id="KW-1185">Reference proteome</keyword>
<dbReference type="GO" id="GO:0019905">
    <property type="term" value="F:syntaxin binding"/>
    <property type="evidence" value="ECO:0007669"/>
    <property type="project" value="TreeGrafter"/>
</dbReference>
<proteinExistence type="predicted"/>
<dbReference type="EMBL" id="JANJYJ010000001">
    <property type="protein sequence ID" value="KAK3229058.1"/>
    <property type="molecule type" value="Genomic_DNA"/>
</dbReference>
<sequence>MAVFSFLNSPVCNLQFADFGGRLAVGFQCGRVAMLDISTLSVLFLTDSISDSSSPVRSLAVKSFSDTNSIANSTKDSNINTSTDSTKSVVFFMTKDGHIVVCDSTTGFILASQSIHSKESSVISMYILGKYFQLEREQFYRTYLSYSFLIIVSVQMVATCSLKCPLKSIH</sequence>
<dbReference type="InterPro" id="IPR015943">
    <property type="entry name" value="WD40/YVTN_repeat-like_dom_sf"/>
</dbReference>
<dbReference type="GO" id="GO:0005737">
    <property type="term" value="C:cytoplasm"/>
    <property type="evidence" value="ECO:0007669"/>
    <property type="project" value="TreeGrafter"/>
</dbReference>
<protein>
    <submittedName>
        <fullName evidence="1">Uncharacterized protein</fullName>
    </submittedName>
</protein>
<name>A0AAE0EHW2_9ROSI</name>
<evidence type="ECO:0000313" key="1">
    <source>
        <dbReference type="EMBL" id="KAK3229058.1"/>
    </source>
</evidence>
<dbReference type="SUPFAM" id="SSF50978">
    <property type="entry name" value="WD40 repeat-like"/>
    <property type="match status" value="1"/>
</dbReference>
<dbReference type="Proteomes" id="UP001281410">
    <property type="component" value="Unassembled WGS sequence"/>
</dbReference>
<dbReference type="GO" id="GO:0005096">
    <property type="term" value="F:GTPase activator activity"/>
    <property type="evidence" value="ECO:0007669"/>
    <property type="project" value="TreeGrafter"/>
</dbReference>
<organism evidence="1 2">
    <name type="scientific">Dipteronia sinensis</name>
    <dbReference type="NCBI Taxonomy" id="43782"/>
    <lineage>
        <taxon>Eukaryota</taxon>
        <taxon>Viridiplantae</taxon>
        <taxon>Streptophyta</taxon>
        <taxon>Embryophyta</taxon>
        <taxon>Tracheophyta</taxon>
        <taxon>Spermatophyta</taxon>
        <taxon>Magnoliopsida</taxon>
        <taxon>eudicotyledons</taxon>
        <taxon>Gunneridae</taxon>
        <taxon>Pentapetalae</taxon>
        <taxon>rosids</taxon>
        <taxon>malvids</taxon>
        <taxon>Sapindales</taxon>
        <taxon>Sapindaceae</taxon>
        <taxon>Hippocastanoideae</taxon>
        <taxon>Acereae</taxon>
        <taxon>Dipteronia</taxon>
    </lineage>
</organism>
<dbReference type="GO" id="GO:0006893">
    <property type="term" value="P:Golgi to plasma membrane transport"/>
    <property type="evidence" value="ECO:0007669"/>
    <property type="project" value="TreeGrafter"/>
</dbReference>
<dbReference type="GO" id="GO:0045159">
    <property type="term" value="F:myosin II binding"/>
    <property type="evidence" value="ECO:0007669"/>
    <property type="project" value="TreeGrafter"/>
</dbReference>
<comment type="caution">
    <text evidence="1">The sequence shown here is derived from an EMBL/GenBank/DDBJ whole genome shotgun (WGS) entry which is preliminary data.</text>
</comment>
<dbReference type="AlphaFoldDB" id="A0AAE0EHW2"/>
<dbReference type="PANTHER" id="PTHR10241">
    <property type="entry name" value="LETHAL 2 GIANT LARVAE PROTEIN"/>
    <property type="match status" value="1"/>
</dbReference>
<dbReference type="GO" id="GO:0005886">
    <property type="term" value="C:plasma membrane"/>
    <property type="evidence" value="ECO:0007669"/>
    <property type="project" value="TreeGrafter"/>
</dbReference>
<reference evidence="1" key="1">
    <citation type="journal article" date="2023" name="Plant J.">
        <title>Genome sequences and population genomics provide insights into the demographic history, inbreeding, and mutation load of two 'living fossil' tree species of Dipteronia.</title>
        <authorList>
            <person name="Feng Y."/>
            <person name="Comes H.P."/>
            <person name="Chen J."/>
            <person name="Zhu S."/>
            <person name="Lu R."/>
            <person name="Zhang X."/>
            <person name="Li P."/>
            <person name="Qiu J."/>
            <person name="Olsen K.M."/>
            <person name="Qiu Y."/>
        </authorList>
    </citation>
    <scope>NUCLEOTIDE SEQUENCE</scope>
    <source>
        <strain evidence="1">NBL</strain>
    </source>
</reference>
<gene>
    <name evidence="1" type="ORF">Dsin_000939</name>
</gene>
<dbReference type="GO" id="GO:0006887">
    <property type="term" value="P:exocytosis"/>
    <property type="evidence" value="ECO:0007669"/>
    <property type="project" value="TreeGrafter"/>
</dbReference>
<dbReference type="Gene3D" id="2.130.10.10">
    <property type="entry name" value="YVTN repeat-like/Quinoprotein amine dehydrogenase"/>
    <property type="match status" value="1"/>
</dbReference>
<dbReference type="PANTHER" id="PTHR10241:SF38">
    <property type="entry name" value="TRANSDUCIN FAMILY PROTEIN _ WD-40 REPEAT FAMILY PROTEIN"/>
    <property type="match status" value="1"/>
</dbReference>